<evidence type="ECO:0000313" key="2">
    <source>
        <dbReference type="EMBL" id="MBA2113021.1"/>
    </source>
</evidence>
<feature type="domain" description="DUF4365" evidence="1">
    <location>
        <begin position="11"/>
        <end position="165"/>
    </location>
</feature>
<accession>A0A7V8V1B5</accession>
<evidence type="ECO:0000259" key="1">
    <source>
        <dbReference type="Pfam" id="PF14280"/>
    </source>
</evidence>
<gene>
    <name evidence="2" type="ORF">HOV93_01670</name>
</gene>
<dbReference type="EMBL" id="JABRWO010000001">
    <property type="protein sequence ID" value="MBA2113021.1"/>
    <property type="molecule type" value="Genomic_DNA"/>
</dbReference>
<dbReference type="InterPro" id="IPR025375">
    <property type="entry name" value="DUF4365"/>
</dbReference>
<dbReference type="AlphaFoldDB" id="A0A7V8V1B5"/>
<dbReference type="Proteomes" id="UP000551616">
    <property type="component" value="Unassembled WGS sequence"/>
</dbReference>
<protein>
    <recommendedName>
        <fullName evidence="1">DUF4365 domain-containing protein</fullName>
    </recommendedName>
</protein>
<keyword evidence="3" id="KW-1185">Reference proteome</keyword>
<dbReference type="RefSeq" id="WP_207394545.1">
    <property type="nucleotide sequence ID" value="NZ_JABRWO010000001.1"/>
</dbReference>
<sequence>MPLVENEIEAELSYAFLHAVASRVGCSCSITNRHVDGMGVDAILHVDDEFGDAPVCRFSVDVQLKATVKSLPHRNGSYSYSLKKPHYDKLRRVKIENAYILIVLQLPRDSSQWLKCSKTALTMKKCAHWVSLYGAPESTNDTEQTIYLPDSNLVTPDALRELLSRFAWRERIPYVV</sequence>
<evidence type="ECO:0000313" key="3">
    <source>
        <dbReference type="Proteomes" id="UP000551616"/>
    </source>
</evidence>
<dbReference type="Pfam" id="PF14280">
    <property type="entry name" value="DUF4365"/>
    <property type="match status" value="1"/>
</dbReference>
<organism evidence="2 3">
    <name type="scientific">Bremerella alba</name>
    <dbReference type="NCBI Taxonomy" id="980252"/>
    <lineage>
        <taxon>Bacteria</taxon>
        <taxon>Pseudomonadati</taxon>
        <taxon>Planctomycetota</taxon>
        <taxon>Planctomycetia</taxon>
        <taxon>Pirellulales</taxon>
        <taxon>Pirellulaceae</taxon>
        <taxon>Bremerella</taxon>
    </lineage>
</organism>
<proteinExistence type="predicted"/>
<reference evidence="2 3" key="1">
    <citation type="submission" date="2020-05" db="EMBL/GenBank/DDBJ databases">
        <title>Bremerella alba sp. nov., a novel planctomycete isolated from the surface of the macroalga Fucus spiralis.</title>
        <authorList>
            <person name="Godinho O."/>
            <person name="Botelho R."/>
            <person name="Albuquerque L."/>
            <person name="Wiegand S."/>
            <person name="Da Costa M.S."/>
            <person name="Lobo-Da-Cunha A."/>
            <person name="Jogler C."/>
            <person name="Lage O.M."/>
        </authorList>
    </citation>
    <scope>NUCLEOTIDE SEQUENCE [LARGE SCALE GENOMIC DNA]</scope>
    <source>
        <strain evidence="2 3">FF15</strain>
    </source>
</reference>
<comment type="caution">
    <text evidence="2">The sequence shown here is derived from an EMBL/GenBank/DDBJ whole genome shotgun (WGS) entry which is preliminary data.</text>
</comment>
<name>A0A7V8V1B5_9BACT</name>